<dbReference type="RefSeq" id="XP_007376769.1">
    <property type="nucleotide sequence ID" value="XM_007376707.1"/>
</dbReference>
<organism evidence="2">
    <name type="scientific">Spathaspora passalidarum (strain NRRL Y-27907 / 11-Y1)</name>
    <dbReference type="NCBI Taxonomy" id="619300"/>
    <lineage>
        <taxon>Eukaryota</taxon>
        <taxon>Fungi</taxon>
        <taxon>Dikarya</taxon>
        <taxon>Ascomycota</taxon>
        <taxon>Saccharomycotina</taxon>
        <taxon>Pichiomycetes</taxon>
        <taxon>Debaryomycetaceae</taxon>
        <taxon>Spathaspora</taxon>
    </lineage>
</organism>
<dbReference type="GeneID" id="18870402"/>
<accession>G3ASV4</accession>
<dbReference type="EMBL" id="GL996504">
    <property type="protein sequence ID" value="EGW30736.1"/>
    <property type="molecule type" value="Genomic_DNA"/>
</dbReference>
<gene>
    <name evidence="1" type="ORF">SPAPADRAFT_141833</name>
</gene>
<dbReference type="Proteomes" id="UP000000709">
    <property type="component" value="Unassembled WGS sequence"/>
</dbReference>
<dbReference type="AlphaFoldDB" id="G3ASV4"/>
<name>G3ASV4_SPAPN</name>
<dbReference type="InParanoid" id="G3ASV4"/>
<evidence type="ECO:0000313" key="2">
    <source>
        <dbReference type="Proteomes" id="UP000000709"/>
    </source>
</evidence>
<proteinExistence type="predicted"/>
<protein>
    <submittedName>
        <fullName evidence="1">Uncharacterized protein</fullName>
    </submittedName>
</protein>
<reference evidence="1 2" key="1">
    <citation type="journal article" date="2011" name="Proc. Natl. Acad. Sci. U.S.A.">
        <title>Comparative genomics of xylose-fermenting fungi for enhanced biofuel production.</title>
        <authorList>
            <person name="Wohlbach D.J."/>
            <person name="Kuo A."/>
            <person name="Sato T.K."/>
            <person name="Potts K.M."/>
            <person name="Salamov A.A."/>
            <person name="LaButti K.M."/>
            <person name="Sun H."/>
            <person name="Clum A."/>
            <person name="Pangilinan J.L."/>
            <person name="Lindquist E.A."/>
            <person name="Lucas S."/>
            <person name="Lapidus A."/>
            <person name="Jin M."/>
            <person name="Gunawan C."/>
            <person name="Balan V."/>
            <person name="Dale B.E."/>
            <person name="Jeffries T.W."/>
            <person name="Zinkel R."/>
            <person name="Barry K.W."/>
            <person name="Grigoriev I.V."/>
            <person name="Gasch A.P."/>
        </authorList>
    </citation>
    <scope>NUCLEOTIDE SEQUENCE [LARGE SCALE GENOMIC DNA]</scope>
    <source>
        <strain evidence="2">NRRL Y-27907 / 11-Y1</strain>
    </source>
</reference>
<evidence type="ECO:0000313" key="1">
    <source>
        <dbReference type="EMBL" id="EGW30736.1"/>
    </source>
</evidence>
<sequence length="170" mass="18786">MVSASKSAMLSKVSEVAKFNSSKSNQSPFLTALTKEPSTKLNTKELSKVEDCNSNSLIEFSNSNHLSINTDFSNDFNFLFFLGSDSPSSSGSDSVFKISLAIFKASRHNLITFFHWPLLKHFDNTLENFSFFFSENVAINIVSNDSWIGIAMVLVFTGLYPPNKSPASVC</sequence>
<dbReference type="HOGENOM" id="CLU_133981_0_0_1"/>
<dbReference type="KEGG" id="spaa:SPAPADRAFT_141833"/>
<keyword evidence="2" id="KW-1185">Reference proteome</keyword>